<reference evidence="1" key="1">
    <citation type="submission" date="2020-07" db="EMBL/GenBank/DDBJ databases">
        <title>Koleobacter methoxysyntrophicus gen. nov., sp. nov., a novel anaerobic bacterium isolated from deep subsurface oil field and proposal of Koleobacterales ord. nov. in the phylum Firmicutes.</title>
        <authorList>
            <person name="Sakamoto S."/>
            <person name="Tamaki H."/>
        </authorList>
    </citation>
    <scope>NUCLEOTIDE SEQUENCE</scope>
    <source>
        <strain evidence="1">NRmbB1</strain>
    </source>
</reference>
<dbReference type="Proteomes" id="UP000662904">
    <property type="component" value="Chromosome"/>
</dbReference>
<dbReference type="AlphaFoldDB" id="A0A8A0RJC0"/>
<evidence type="ECO:0008006" key="3">
    <source>
        <dbReference type="Google" id="ProtNLM"/>
    </source>
</evidence>
<dbReference type="RefSeq" id="WP_206708751.1">
    <property type="nucleotide sequence ID" value="NZ_CP059066.1"/>
</dbReference>
<accession>A0A8A0RJC0</accession>
<dbReference type="PANTHER" id="PTHR39961:SF1">
    <property type="entry name" value="DUF458 DOMAIN-CONTAINING PROTEIN"/>
    <property type="match status" value="1"/>
</dbReference>
<sequence length="156" mass="18119">MYFINPSTGRMTLDQVFENIISYIEEEPEYSYKLIIGTDSHVKDDICFVTAIIIHRVGKGARYYYRRTYQRKIKNLRQKIFTETSLSLEVVDIIKSKLDKTEYRDLDLEVHVDIGENGNTRELIREVVGWVIGSGYRVKIKPEASGATKVADKYTK</sequence>
<gene>
    <name evidence="1" type="ORF">H0A61_00868</name>
</gene>
<dbReference type="Pfam" id="PF04308">
    <property type="entry name" value="RNaseH_like"/>
    <property type="match status" value="1"/>
</dbReference>
<evidence type="ECO:0000313" key="1">
    <source>
        <dbReference type="EMBL" id="QSQ08541.1"/>
    </source>
</evidence>
<dbReference type="EMBL" id="CP059066">
    <property type="protein sequence ID" value="QSQ08541.1"/>
    <property type="molecule type" value="Genomic_DNA"/>
</dbReference>
<keyword evidence="2" id="KW-1185">Reference proteome</keyword>
<protein>
    <recommendedName>
        <fullName evidence="3">DUF458 domain-containing protein</fullName>
    </recommendedName>
</protein>
<organism evidence="1 2">
    <name type="scientific">Koleobacter methoxysyntrophicus</name>
    <dbReference type="NCBI Taxonomy" id="2751313"/>
    <lineage>
        <taxon>Bacteria</taxon>
        <taxon>Bacillati</taxon>
        <taxon>Bacillota</taxon>
        <taxon>Clostridia</taxon>
        <taxon>Koleobacterales</taxon>
        <taxon>Koleobacteraceae</taxon>
        <taxon>Koleobacter</taxon>
    </lineage>
</organism>
<dbReference type="PANTHER" id="PTHR39961">
    <property type="entry name" value="HYPOTHETICAL CYTOSOLIC PROTEIN"/>
    <property type="match status" value="1"/>
</dbReference>
<dbReference type="InterPro" id="IPR007405">
    <property type="entry name" value="Phage_KVP40_Orf299"/>
</dbReference>
<evidence type="ECO:0000313" key="2">
    <source>
        <dbReference type="Proteomes" id="UP000662904"/>
    </source>
</evidence>
<name>A0A8A0RJC0_9FIRM</name>
<dbReference type="KEGG" id="kme:H0A61_00868"/>
<proteinExistence type="predicted"/>